<dbReference type="Gene3D" id="2.40.400.10">
    <property type="entry name" value="Acetoacetate decarboxylase-like"/>
    <property type="match status" value="1"/>
</dbReference>
<dbReference type="PANTHER" id="PTHR39186:SF1">
    <property type="entry name" value="DUF2071 DOMAIN-CONTAINING PROTEIN"/>
    <property type="match status" value="1"/>
</dbReference>
<dbReference type="STRING" id="1411621.AUC43_06445"/>
<reference evidence="1 2" key="1">
    <citation type="submission" date="2015-12" db="EMBL/GenBank/DDBJ databases">
        <authorList>
            <person name="Shamseldin A."/>
            <person name="Moawad H."/>
            <person name="Abd El-Rahim W.M."/>
            <person name="Sadowsky M.J."/>
        </authorList>
    </citation>
    <scope>NUCLEOTIDE SEQUENCE [LARGE SCALE GENOMIC DNA]</scope>
    <source>
        <strain evidence="1 2">DG5B</strain>
    </source>
</reference>
<evidence type="ECO:0000313" key="1">
    <source>
        <dbReference type="EMBL" id="ALW84755.1"/>
    </source>
</evidence>
<keyword evidence="2" id="KW-1185">Reference proteome</keyword>
<dbReference type="Pfam" id="PF09844">
    <property type="entry name" value="DUF2071"/>
    <property type="match status" value="1"/>
</dbReference>
<accession>A0A0U3SW74</accession>
<dbReference type="InterPro" id="IPR023375">
    <property type="entry name" value="ADC_dom_sf"/>
</dbReference>
<dbReference type="SUPFAM" id="SSF160104">
    <property type="entry name" value="Acetoacetate decarboxylase-like"/>
    <property type="match status" value="1"/>
</dbReference>
<proteinExistence type="predicted"/>
<organism evidence="1 2">
    <name type="scientific">Hymenobacter sedentarius</name>
    <dbReference type="NCBI Taxonomy" id="1411621"/>
    <lineage>
        <taxon>Bacteria</taxon>
        <taxon>Pseudomonadati</taxon>
        <taxon>Bacteroidota</taxon>
        <taxon>Cytophagia</taxon>
        <taxon>Cytophagales</taxon>
        <taxon>Hymenobacteraceae</taxon>
        <taxon>Hymenobacter</taxon>
    </lineage>
</organism>
<dbReference type="InterPro" id="IPR018644">
    <property type="entry name" value="DUF2071"/>
</dbReference>
<dbReference type="KEGG" id="hyg:AUC43_06445"/>
<gene>
    <name evidence="1" type="ORF">AUC43_06445</name>
</gene>
<evidence type="ECO:0008006" key="3">
    <source>
        <dbReference type="Google" id="ProtNLM"/>
    </source>
</evidence>
<sequence>MTPTLQAMSDFPLPAIILPDPTAPTLASRLALRERPPEVPLLRQEWSDLLFMHWPVPVALLAPHLPPRLKLDTYDGMAWLAVVPFRMSKVRTRISPPVPGTSEFLELNVRTYVHLDGVPGVWFFSLDATNALAVWLARTFFNLPYLRATMRMDSPSAQLRQFKAERTHTGMAPAHFRATWTLGAPLPPAEPGSLAFFLTERYCLYTSNQARTKLYRGRVAHGPWPLRAAQVLHYESTLVESLGLPTPTGSPLVHAGGPVSVELWPMQRV</sequence>
<name>A0A0U3SW74_9BACT</name>
<dbReference type="PANTHER" id="PTHR39186">
    <property type="entry name" value="DUF2071 FAMILY PROTEIN"/>
    <property type="match status" value="1"/>
</dbReference>
<dbReference type="AlphaFoldDB" id="A0A0U3SW74"/>
<dbReference type="Proteomes" id="UP000059542">
    <property type="component" value="Chromosome"/>
</dbReference>
<dbReference type="EMBL" id="CP013909">
    <property type="protein sequence ID" value="ALW84755.1"/>
    <property type="molecule type" value="Genomic_DNA"/>
</dbReference>
<evidence type="ECO:0000313" key="2">
    <source>
        <dbReference type="Proteomes" id="UP000059542"/>
    </source>
</evidence>
<protein>
    <recommendedName>
        <fullName evidence="3">DUF2071 domain-containing protein</fullName>
    </recommendedName>
</protein>